<gene>
    <name evidence="1" type="ordered locus">NGK_2262</name>
</gene>
<organism evidence="1 2">
    <name type="scientific">Neisseria gonorrhoeae (strain NCCP11945)</name>
    <dbReference type="NCBI Taxonomy" id="521006"/>
    <lineage>
        <taxon>Bacteria</taxon>
        <taxon>Pseudomonadati</taxon>
        <taxon>Pseudomonadota</taxon>
        <taxon>Betaproteobacteria</taxon>
        <taxon>Neisseriales</taxon>
        <taxon>Neisseriaceae</taxon>
        <taxon>Neisseria</taxon>
    </lineage>
</organism>
<dbReference type="AlphaFoldDB" id="B4RQQ6"/>
<dbReference type="Proteomes" id="UP000002564">
    <property type="component" value="Chromosome"/>
</dbReference>
<dbReference type="EMBL" id="CP001050">
    <property type="protein sequence ID" value="ACF30866.1"/>
    <property type="molecule type" value="Genomic_DNA"/>
</dbReference>
<protein>
    <submittedName>
        <fullName evidence="1">Uncharacterized protein</fullName>
    </submittedName>
</protein>
<name>B4RQQ6_NEIG2</name>
<accession>B4RQQ6</accession>
<dbReference type="HOGENOM" id="CLU_3202405_0_0_4"/>
<evidence type="ECO:0000313" key="2">
    <source>
        <dbReference type="Proteomes" id="UP000002564"/>
    </source>
</evidence>
<sequence length="45" mass="5223">MDFTGKCKVFLSPAKPGNCETKNKNSYLSIYIKFLIDKKSKLFIY</sequence>
<reference evidence="1 2" key="1">
    <citation type="journal article" date="2008" name="J. Bacteriol.">
        <title>Complete genome sequence of Neisseria gonorrhoeae NCCP11945.</title>
        <authorList>
            <person name="Chung G.T."/>
            <person name="Yoo J.S."/>
            <person name="Oh H.B."/>
            <person name="Lee Y.S."/>
            <person name="Cha S.H."/>
            <person name="Kim S.J."/>
            <person name="Yoo C.K."/>
        </authorList>
    </citation>
    <scope>NUCLEOTIDE SEQUENCE [LARGE SCALE GENOMIC DNA]</scope>
    <source>
        <strain evidence="1 2">NCCP11945</strain>
    </source>
</reference>
<dbReference type="KEGG" id="ngk:NGK_2262"/>
<proteinExistence type="predicted"/>
<evidence type="ECO:0000313" key="1">
    <source>
        <dbReference type="EMBL" id="ACF30866.1"/>
    </source>
</evidence>